<reference evidence="2" key="1">
    <citation type="journal article" date="2020" name="Stud. Mycol.">
        <title>101 Dothideomycetes genomes: a test case for predicting lifestyles and emergence of pathogens.</title>
        <authorList>
            <person name="Haridas S."/>
            <person name="Albert R."/>
            <person name="Binder M."/>
            <person name="Bloem J."/>
            <person name="Labutti K."/>
            <person name="Salamov A."/>
            <person name="Andreopoulos B."/>
            <person name="Baker S."/>
            <person name="Barry K."/>
            <person name="Bills G."/>
            <person name="Bluhm B."/>
            <person name="Cannon C."/>
            <person name="Castanera R."/>
            <person name="Culley D."/>
            <person name="Daum C."/>
            <person name="Ezra D."/>
            <person name="Gonzalez J."/>
            <person name="Henrissat B."/>
            <person name="Kuo A."/>
            <person name="Liang C."/>
            <person name="Lipzen A."/>
            <person name="Lutzoni F."/>
            <person name="Magnuson J."/>
            <person name="Mondo S."/>
            <person name="Nolan M."/>
            <person name="Ohm R."/>
            <person name="Pangilinan J."/>
            <person name="Park H.-J."/>
            <person name="Ramirez L."/>
            <person name="Alfaro M."/>
            <person name="Sun H."/>
            <person name="Tritt A."/>
            <person name="Yoshinaga Y."/>
            <person name="Zwiers L.-H."/>
            <person name="Turgeon B."/>
            <person name="Goodwin S."/>
            <person name="Spatafora J."/>
            <person name="Crous P."/>
            <person name="Grigoriev I."/>
        </authorList>
    </citation>
    <scope>NUCLEOTIDE SEQUENCE</scope>
    <source>
        <strain evidence="2">CBS 627.86</strain>
    </source>
</reference>
<feature type="compositionally biased region" description="Low complexity" evidence="1">
    <location>
        <begin position="132"/>
        <end position="173"/>
    </location>
</feature>
<dbReference type="AlphaFoldDB" id="A0A6A5ZBN8"/>
<feature type="region of interest" description="Disordered" evidence="1">
    <location>
        <begin position="132"/>
        <end position="222"/>
    </location>
</feature>
<accession>A0A6A5ZBN8</accession>
<gene>
    <name evidence="2" type="ORF">BDV96DRAFT_645663</name>
</gene>
<feature type="compositionally biased region" description="Polar residues" evidence="1">
    <location>
        <begin position="174"/>
        <end position="185"/>
    </location>
</feature>
<organism evidence="2 3">
    <name type="scientific">Lophiotrema nucula</name>
    <dbReference type="NCBI Taxonomy" id="690887"/>
    <lineage>
        <taxon>Eukaryota</taxon>
        <taxon>Fungi</taxon>
        <taxon>Dikarya</taxon>
        <taxon>Ascomycota</taxon>
        <taxon>Pezizomycotina</taxon>
        <taxon>Dothideomycetes</taxon>
        <taxon>Pleosporomycetidae</taxon>
        <taxon>Pleosporales</taxon>
        <taxon>Lophiotremataceae</taxon>
        <taxon>Lophiotrema</taxon>
    </lineage>
</organism>
<dbReference type="OrthoDB" id="4120989at2759"/>
<protein>
    <submittedName>
        <fullName evidence="2">Uncharacterized protein</fullName>
    </submittedName>
</protein>
<keyword evidence="3" id="KW-1185">Reference proteome</keyword>
<dbReference type="EMBL" id="ML977321">
    <property type="protein sequence ID" value="KAF2116333.1"/>
    <property type="molecule type" value="Genomic_DNA"/>
</dbReference>
<evidence type="ECO:0000256" key="1">
    <source>
        <dbReference type="SAM" id="MobiDB-lite"/>
    </source>
</evidence>
<feature type="compositionally biased region" description="Pro residues" evidence="1">
    <location>
        <begin position="200"/>
        <end position="214"/>
    </location>
</feature>
<proteinExistence type="predicted"/>
<evidence type="ECO:0000313" key="2">
    <source>
        <dbReference type="EMBL" id="KAF2116333.1"/>
    </source>
</evidence>
<name>A0A6A5ZBN8_9PLEO</name>
<evidence type="ECO:0000313" key="3">
    <source>
        <dbReference type="Proteomes" id="UP000799770"/>
    </source>
</evidence>
<dbReference type="Proteomes" id="UP000799770">
    <property type="component" value="Unassembled WGS sequence"/>
</dbReference>
<sequence length="390" mass="43934">MNTSARLYERLEQIPQDPTDPESLEDLVVCAFGAFERYYVCWKTRGGEYRQDSYDLPQSLQEWLFPTDGTTRDFASLQVVFGRGDEYFASDQNSKLEYKEPELKKPETPVEATKEFEKPALRRSRTISFIRPTSDSISRPPSITSIETSTASTSEISTRSRTSSVSSQPSLRSQRFSMSRPTSDPTIYAISPVTESPTRDPQPTPTMPPIPHIPPTRTKTRPLSMSFNSNTFPKIVEGKALTPGKPSPPAEMAQMRPKPEHCTFGCHDRPLPRFTYADASVQTDPEPAPRTALRIDTTSDSSSIFSRAYDSAIPEYDTPLSEIEVTPGPGSAPVIMGRMMDYFSNPGYRLGDSLSSMYSYYPQQPVYQEEYVEYKEGWEDDGFMGQQQMV</sequence>
<feature type="region of interest" description="Disordered" evidence="1">
    <location>
        <begin position="237"/>
        <end position="257"/>
    </location>
</feature>